<accession>A0AAE1TRN6</accession>
<dbReference type="AlphaFoldDB" id="A0AAE1TRN6"/>
<reference evidence="2" key="1">
    <citation type="submission" date="2023-11" db="EMBL/GenBank/DDBJ databases">
        <title>Genome assemblies of two species of porcelain crab, Petrolisthes cinctipes and Petrolisthes manimaculis (Anomura: Porcellanidae).</title>
        <authorList>
            <person name="Angst P."/>
        </authorList>
    </citation>
    <scope>NUCLEOTIDE SEQUENCE</scope>
    <source>
        <strain evidence="2">PB745_02</strain>
        <tissue evidence="2">Gill</tissue>
    </source>
</reference>
<name>A0AAE1TRN6_9EUCA</name>
<sequence length="115" mass="12365">HSRHHSRLDPGWLTPTSLHHNNNTLLEVKGEPGGSNTNSSAVPDVFSEALPPYTPAAAPSSDKHDLSASHLQQLYSSTMQAYGGTRICSQGAFITLCLTHSTPMEQTTSLVRRGV</sequence>
<feature type="region of interest" description="Disordered" evidence="1">
    <location>
        <begin position="24"/>
        <end position="64"/>
    </location>
</feature>
<evidence type="ECO:0000313" key="3">
    <source>
        <dbReference type="Proteomes" id="UP001292094"/>
    </source>
</evidence>
<protein>
    <submittedName>
        <fullName evidence="2">Uncharacterized protein</fullName>
    </submittedName>
</protein>
<comment type="caution">
    <text evidence="2">The sequence shown here is derived from an EMBL/GenBank/DDBJ whole genome shotgun (WGS) entry which is preliminary data.</text>
</comment>
<feature type="non-terminal residue" evidence="2">
    <location>
        <position position="1"/>
    </location>
</feature>
<evidence type="ECO:0000256" key="1">
    <source>
        <dbReference type="SAM" id="MobiDB-lite"/>
    </source>
</evidence>
<proteinExistence type="predicted"/>
<dbReference type="EMBL" id="JAWZYT010004168">
    <property type="protein sequence ID" value="KAK4294966.1"/>
    <property type="molecule type" value="Genomic_DNA"/>
</dbReference>
<gene>
    <name evidence="2" type="ORF">Pmani_032437</name>
</gene>
<keyword evidence="3" id="KW-1185">Reference proteome</keyword>
<dbReference type="Proteomes" id="UP001292094">
    <property type="component" value="Unassembled WGS sequence"/>
</dbReference>
<evidence type="ECO:0000313" key="2">
    <source>
        <dbReference type="EMBL" id="KAK4294966.1"/>
    </source>
</evidence>
<organism evidence="2 3">
    <name type="scientific">Petrolisthes manimaculis</name>
    <dbReference type="NCBI Taxonomy" id="1843537"/>
    <lineage>
        <taxon>Eukaryota</taxon>
        <taxon>Metazoa</taxon>
        <taxon>Ecdysozoa</taxon>
        <taxon>Arthropoda</taxon>
        <taxon>Crustacea</taxon>
        <taxon>Multicrustacea</taxon>
        <taxon>Malacostraca</taxon>
        <taxon>Eumalacostraca</taxon>
        <taxon>Eucarida</taxon>
        <taxon>Decapoda</taxon>
        <taxon>Pleocyemata</taxon>
        <taxon>Anomura</taxon>
        <taxon>Galatheoidea</taxon>
        <taxon>Porcellanidae</taxon>
        <taxon>Petrolisthes</taxon>
    </lineage>
</organism>